<gene>
    <name evidence="2" type="ORF">P4826_13605</name>
</gene>
<evidence type="ECO:0000313" key="3">
    <source>
        <dbReference type="Proteomes" id="UP001303211"/>
    </source>
</evidence>
<dbReference type="Proteomes" id="UP001303211">
    <property type="component" value="Chromosome"/>
</dbReference>
<evidence type="ECO:0000256" key="1">
    <source>
        <dbReference type="SAM" id="MobiDB-lite"/>
    </source>
</evidence>
<dbReference type="EMBL" id="CP136921">
    <property type="protein sequence ID" value="WOO31441.1"/>
    <property type="molecule type" value="Genomic_DNA"/>
</dbReference>
<organism evidence="2 3">
    <name type="scientific">Diaphorobacter limosus</name>
    <dbReference type="NCBI Taxonomy" id="3036128"/>
    <lineage>
        <taxon>Bacteria</taxon>
        <taxon>Pseudomonadati</taxon>
        <taxon>Pseudomonadota</taxon>
        <taxon>Betaproteobacteria</taxon>
        <taxon>Burkholderiales</taxon>
        <taxon>Comamonadaceae</taxon>
        <taxon>Diaphorobacter</taxon>
    </lineage>
</organism>
<feature type="region of interest" description="Disordered" evidence="1">
    <location>
        <begin position="51"/>
        <end position="89"/>
    </location>
</feature>
<evidence type="ECO:0000313" key="2">
    <source>
        <dbReference type="EMBL" id="WOO31441.1"/>
    </source>
</evidence>
<dbReference type="RefSeq" id="WP_317700920.1">
    <property type="nucleotide sequence ID" value="NZ_CP136921.1"/>
</dbReference>
<feature type="compositionally biased region" description="Basic and acidic residues" evidence="1">
    <location>
        <begin position="76"/>
        <end position="89"/>
    </location>
</feature>
<sequence>MTPDYLKISIGNWRLHGLIYETYKTMPTFGSITRLHKPVNLLPMISQRTLHSKDAPVHHQVSRRRIDQRLSQAPPHEYRTDHSAHPWKT</sequence>
<proteinExistence type="predicted"/>
<keyword evidence="3" id="KW-1185">Reference proteome</keyword>
<name>A0ABZ0IZU2_9BURK</name>
<protein>
    <submittedName>
        <fullName evidence="2">Uncharacterized protein</fullName>
    </submittedName>
</protein>
<reference evidence="2 3" key="1">
    <citation type="submission" date="2023-03" db="EMBL/GenBank/DDBJ databases">
        <title>Diaphorobacter basophil sp. nov., isolated from a sewage-treatment plant.</title>
        <authorList>
            <person name="Yang K."/>
        </authorList>
    </citation>
    <scope>NUCLEOTIDE SEQUENCE [LARGE SCALE GENOMIC DNA]</scope>
    <source>
        <strain evidence="2 3">Y-1</strain>
    </source>
</reference>
<accession>A0ABZ0IZU2</accession>